<dbReference type="Proteomes" id="UP001354971">
    <property type="component" value="Unassembled WGS sequence"/>
</dbReference>
<keyword evidence="1" id="KW-0808">Transferase</keyword>
<evidence type="ECO:0000256" key="1">
    <source>
        <dbReference type="ARBA" id="ARBA00022679"/>
    </source>
</evidence>
<gene>
    <name evidence="3" type="ORF">V0U79_11095</name>
</gene>
<dbReference type="InterPro" id="IPR029063">
    <property type="entry name" value="SAM-dependent_MTases_sf"/>
</dbReference>
<dbReference type="InterPro" id="IPR013216">
    <property type="entry name" value="Methyltransf_11"/>
</dbReference>
<dbReference type="GO" id="GO:0008168">
    <property type="term" value="F:methyltransferase activity"/>
    <property type="evidence" value="ECO:0007669"/>
    <property type="project" value="UniProtKB-KW"/>
</dbReference>
<name>A0ABU7LSP7_9PROT</name>
<evidence type="ECO:0000259" key="2">
    <source>
        <dbReference type="Pfam" id="PF08241"/>
    </source>
</evidence>
<feature type="domain" description="Methyltransferase type 11" evidence="2">
    <location>
        <begin position="109"/>
        <end position="157"/>
    </location>
</feature>
<dbReference type="CDD" id="cd02440">
    <property type="entry name" value="AdoMet_MTases"/>
    <property type="match status" value="1"/>
</dbReference>
<keyword evidence="3" id="KW-0489">Methyltransferase</keyword>
<organism evidence="3 4">
    <name type="scientific">Hyphobacterium lacteum</name>
    <dbReference type="NCBI Taxonomy" id="3116575"/>
    <lineage>
        <taxon>Bacteria</taxon>
        <taxon>Pseudomonadati</taxon>
        <taxon>Pseudomonadota</taxon>
        <taxon>Alphaproteobacteria</taxon>
        <taxon>Maricaulales</taxon>
        <taxon>Maricaulaceae</taxon>
        <taxon>Hyphobacterium</taxon>
    </lineage>
</organism>
<dbReference type="InterPro" id="IPR050447">
    <property type="entry name" value="Erg6_SMT_methyltransf"/>
</dbReference>
<comment type="caution">
    <text evidence="3">The sequence shown here is derived from an EMBL/GenBank/DDBJ whole genome shotgun (WGS) entry which is preliminary data.</text>
</comment>
<dbReference type="SUPFAM" id="SSF53335">
    <property type="entry name" value="S-adenosyl-L-methionine-dependent methyltransferases"/>
    <property type="match status" value="1"/>
</dbReference>
<dbReference type="GO" id="GO:0032259">
    <property type="term" value="P:methylation"/>
    <property type="evidence" value="ECO:0007669"/>
    <property type="project" value="UniProtKB-KW"/>
</dbReference>
<reference evidence="3 4" key="1">
    <citation type="submission" date="2024-01" db="EMBL/GenBank/DDBJ databases">
        <title>Hyphobacterium bacterium isolated from marine sediment.</title>
        <authorList>
            <person name="Zhao S."/>
        </authorList>
    </citation>
    <scope>NUCLEOTIDE SEQUENCE [LARGE SCALE GENOMIC DNA]</scope>
    <source>
        <strain evidence="4">HN65</strain>
    </source>
</reference>
<accession>A0ABU7LSP7</accession>
<protein>
    <submittedName>
        <fullName evidence="3">Methyltransferase domain-containing protein</fullName>
    </submittedName>
</protein>
<dbReference type="Gene3D" id="3.40.50.150">
    <property type="entry name" value="Vaccinia Virus protein VP39"/>
    <property type="match status" value="1"/>
</dbReference>
<keyword evidence="4" id="KW-1185">Reference proteome</keyword>
<proteinExistence type="predicted"/>
<dbReference type="Pfam" id="PF08241">
    <property type="entry name" value="Methyltransf_11"/>
    <property type="match status" value="1"/>
</dbReference>
<evidence type="ECO:0000313" key="3">
    <source>
        <dbReference type="EMBL" id="MEE2526918.1"/>
    </source>
</evidence>
<sequence length="236" mass="27159">MRVFLKTLQARLRDPRQFSVPSPDRLCPICGYEGRFLALGTPPRWDGRCPNCGSRERHRLLHLCLEREGIDLKDGREILHFAPEGYFKKMMGDAPNYHTADLVPGKARHAMDMSDMTFGDESVDCVLAHHVLEHVPDDKKAMRESFRVLKPGGLAIFSVPQNWARAETYENPEVTSEADKYAHYDDAAHVRYYGRDFADRVREAGFEVTEWRLEPQDEPKYGLYKGDVIYLCRKPG</sequence>
<dbReference type="PANTHER" id="PTHR44068">
    <property type="entry name" value="ZGC:194242"/>
    <property type="match status" value="1"/>
</dbReference>
<dbReference type="EMBL" id="JAZDRP010000007">
    <property type="protein sequence ID" value="MEE2526918.1"/>
    <property type="molecule type" value="Genomic_DNA"/>
</dbReference>
<evidence type="ECO:0000313" key="4">
    <source>
        <dbReference type="Proteomes" id="UP001354971"/>
    </source>
</evidence>
<dbReference type="PANTHER" id="PTHR44068:SF11">
    <property type="entry name" value="GERANYL DIPHOSPHATE 2-C-METHYLTRANSFERASE"/>
    <property type="match status" value="1"/>
</dbReference>
<dbReference type="RefSeq" id="WP_330199582.1">
    <property type="nucleotide sequence ID" value="NZ_JAZDRP010000007.1"/>
</dbReference>